<reference evidence="2" key="1">
    <citation type="journal article" date="2021" name="Mol. Plant Microbe Interact.">
        <title>Telomere to telomere genome assembly of Fusarium musae F31, causal agent of crown rot disease of banana.</title>
        <authorList>
            <person name="Degradi L."/>
            <person name="Tava V."/>
            <person name="Kunova A."/>
            <person name="Cortesi P."/>
            <person name="Saracchi M."/>
            <person name="Pasquali M."/>
        </authorList>
    </citation>
    <scope>NUCLEOTIDE SEQUENCE</scope>
    <source>
        <strain evidence="2">F31</strain>
    </source>
</reference>
<gene>
    <name evidence="2" type="ORF">J7337_001930</name>
</gene>
<dbReference type="Proteomes" id="UP000827133">
    <property type="component" value="Unassembled WGS sequence"/>
</dbReference>
<name>A0A9P8DVH6_9HYPO</name>
<comment type="caution">
    <text evidence="2">The sequence shown here is derived from an EMBL/GenBank/DDBJ whole genome shotgun (WGS) entry which is preliminary data.</text>
</comment>
<dbReference type="AlphaFoldDB" id="A0A9P8DVH6"/>
<evidence type="ECO:0000313" key="2">
    <source>
        <dbReference type="EMBL" id="KAG9508366.1"/>
    </source>
</evidence>
<feature type="region of interest" description="Disordered" evidence="1">
    <location>
        <begin position="105"/>
        <end position="132"/>
    </location>
</feature>
<keyword evidence="3" id="KW-1185">Reference proteome</keyword>
<dbReference type="KEGG" id="fmu:J7337_001930"/>
<evidence type="ECO:0000313" key="3">
    <source>
        <dbReference type="Proteomes" id="UP000827133"/>
    </source>
</evidence>
<proteinExistence type="predicted"/>
<dbReference type="GeneID" id="68309787"/>
<accession>A0A9P8DVH6</accession>
<sequence length="248" mass="28334">MFLHQMRQLGFDDTILAPSSSESTRLHRAFLRYDIYCSVFAPNEFGPLENPYQFSGVEQFDLFLRRLRPWEVEEMACVQVYFALLTGDCISQLEEQLIDAVQSTPGIVWPSSPDSKPGEGTDENGEKQILSKGDDMREFKNLDITNLMLFSKDGIYSSPDSITHMTSLGLEFMYLLCKSEDRRSDLIRSNPPDYREFLPEALSHSPACTPEDQNQVISIEKTDSLDDPSRENLGYVLFGNSHNMRTVY</sequence>
<protein>
    <submittedName>
        <fullName evidence="2">Uncharacterized protein</fullName>
    </submittedName>
</protein>
<evidence type="ECO:0000256" key="1">
    <source>
        <dbReference type="SAM" id="MobiDB-lite"/>
    </source>
</evidence>
<dbReference type="EMBL" id="JAHBCI010000001">
    <property type="protein sequence ID" value="KAG9508366.1"/>
    <property type="molecule type" value="Genomic_DNA"/>
</dbReference>
<organism evidence="2 3">
    <name type="scientific">Fusarium musae</name>
    <dbReference type="NCBI Taxonomy" id="1042133"/>
    <lineage>
        <taxon>Eukaryota</taxon>
        <taxon>Fungi</taxon>
        <taxon>Dikarya</taxon>
        <taxon>Ascomycota</taxon>
        <taxon>Pezizomycotina</taxon>
        <taxon>Sordariomycetes</taxon>
        <taxon>Hypocreomycetidae</taxon>
        <taxon>Hypocreales</taxon>
        <taxon>Nectriaceae</taxon>
        <taxon>Fusarium</taxon>
    </lineage>
</organism>
<dbReference type="RefSeq" id="XP_044687365.1">
    <property type="nucleotide sequence ID" value="XM_044819663.1"/>
</dbReference>